<gene>
    <name evidence="1" type="ORF">BT96DRAFT_1042382</name>
</gene>
<dbReference type="Proteomes" id="UP000799118">
    <property type="component" value="Unassembled WGS sequence"/>
</dbReference>
<organism evidence="1 2">
    <name type="scientific">Gymnopus androsaceus JB14</name>
    <dbReference type="NCBI Taxonomy" id="1447944"/>
    <lineage>
        <taxon>Eukaryota</taxon>
        <taxon>Fungi</taxon>
        <taxon>Dikarya</taxon>
        <taxon>Basidiomycota</taxon>
        <taxon>Agaricomycotina</taxon>
        <taxon>Agaricomycetes</taxon>
        <taxon>Agaricomycetidae</taxon>
        <taxon>Agaricales</taxon>
        <taxon>Marasmiineae</taxon>
        <taxon>Omphalotaceae</taxon>
        <taxon>Gymnopus</taxon>
    </lineage>
</organism>
<sequence>MDSLCNNEETSIFPSLRHLHITSPFPPRYLTGKLAHIAPELRHFRLSAPDHNEEFLVELKAVLGQLGIEEGGESVPMSSGSIPSQDSTAAKRLSIFIHCPGKPQDNWMELLDLYDRQMLFLNRLAEEYKVFVRLLPPLRYSLFRTVSIQDAEAAWMQSVAGRSWWALDYAISNDIYVVDPNINAGQD</sequence>
<dbReference type="AlphaFoldDB" id="A0A6A4IA24"/>
<accession>A0A6A4IA24</accession>
<proteinExistence type="predicted"/>
<evidence type="ECO:0000313" key="2">
    <source>
        <dbReference type="Proteomes" id="UP000799118"/>
    </source>
</evidence>
<dbReference type="EMBL" id="ML769396">
    <property type="protein sequence ID" value="KAE9407439.1"/>
    <property type="molecule type" value="Genomic_DNA"/>
</dbReference>
<protein>
    <submittedName>
        <fullName evidence="1">Uncharacterized protein</fullName>
    </submittedName>
</protein>
<evidence type="ECO:0000313" key="1">
    <source>
        <dbReference type="EMBL" id="KAE9407439.1"/>
    </source>
</evidence>
<dbReference type="OrthoDB" id="2748701at2759"/>
<keyword evidence="2" id="KW-1185">Reference proteome</keyword>
<name>A0A6A4IA24_9AGAR</name>
<reference evidence="1" key="1">
    <citation type="journal article" date="2019" name="Environ. Microbiol.">
        <title>Fungal ecological strategies reflected in gene transcription - a case study of two litter decomposers.</title>
        <authorList>
            <person name="Barbi F."/>
            <person name="Kohler A."/>
            <person name="Barry K."/>
            <person name="Baskaran P."/>
            <person name="Daum C."/>
            <person name="Fauchery L."/>
            <person name="Ihrmark K."/>
            <person name="Kuo A."/>
            <person name="LaButti K."/>
            <person name="Lipzen A."/>
            <person name="Morin E."/>
            <person name="Grigoriev I.V."/>
            <person name="Henrissat B."/>
            <person name="Lindahl B."/>
            <person name="Martin F."/>
        </authorList>
    </citation>
    <scope>NUCLEOTIDE SEQUENCE</scope>
    <source>
        <strain evidence="1">JB14</strain>
    </source>
</reference>